<reference evidence="9" key="1">
    <citation type="submission" date="2019-03" db="EMBL/GenBank/DDBJ databases">
        <title>Aquabacterium pictum sp.nov., the first bacteriochlorophyll a-containing freshwater bacterium in the genus Aquabacterium of the class Betaproteobacteria.</title>
        <authorList>
            <person name="Hirose S."/>
            <person name="Tank M."/>
            <person name="Hara E."/>
            <person name="Tamaki H."/>
            <person name="Takaichi S."/>
            <person name="Haruta S."/>
            <person name="Hanada S."/>
        </authorList>
    </citation>
    <scope>NUCLEOTIDE SEQUENCE [LARGE SCALE GENOMIC DNA]</scope>
    <source>
        <strain evidence="9">W35</strain>
    </source>
</reference>
<dbReference type="Pfam" id="PF21981">
    <property type="entry name" value="RecX_HTH3"/>
    <property type="match status" value="1"/>
</dbReference>
<dbReference type="Gene3D" id="1.10.10.10">
    <property type="entry name" value="Winged helix-like DNA-binding domain superfamily/Winged helix DNA-binding domain"/>
    <property type="match status" value="3"/>
</dbReference>
<evidence type="ECO:0000256" key="2">
    <source>
        <dbReference type="ARBA" id="ARBA00009695"/>
    </source>
</evidence>
<evidence type="ECO:0000259" key="7">
    <source>
        <dbReference type="Pfam" id="PF21981"/>
    </source>
</evidence>
<comment type="subcellular location">
    <subcellularLocation>
        <location evidence="1">Cytoplasm</location>
    </subcellularLocation>
</comment>
<comment type="caution">
    <text evidence="8">The sequence shown here is derived from an EMBL/GenBank/DDBJ whole genome shotgun (WGS) entry which is preliminary data.</text>
</comment>
<feature type="domain" description="RecX third three-helical" evidence="7">
    <location>
        <begin position="127"/>
        <end position="171"/>
    </location>
</feature>
<dbReference type="PANTHER" id="PTHR33602:SF1">
    <property type="entry name" value="REGULATORY PROTEIN RECX FAMILY PROTEIN"/>
    <property type="match status" value="1"/>
</dbReference>
<dbReference type="GO" id="GO:0006282">
    <property type="term" value="P:regulation of DNA repair"/>
    <property type="evidence" value="ECO:0007669"/>
    <property type="project" value="InterPro"/>
</dbReference>
<dbReference type="InterPro" id="IPR036388">
    <property type="entry name" value="WH-like_DNA-bd_sf"/>
</dbReference>
<dbReference type="InterPro" id="IPR003783">
    <property type="entry name" value="Regulatory_RecX"/>
</dbReference>
<proteinExistence type="inferred from homology"/>
<dbReference type="InterPro" id="IPR053925">
    <property type="entry name" value="RecX_HTH_3rd"/>
</dbReference>
<organism evidence="8 9">
    <name type="scientific">Pseudaquabacterium pictum</name>
    <dbReference type="NCBI Taxonomy" id="2315236"/>
    <lineage>
        <taxon>Bacteria</taxon>
        <taxon>Pseudomonadati</taxon>
        <taxon>Pseudomonadota</taxon>
        <taxon>Betaproteobacteria</taxon>
        <taxon>Burkholderiales</taxon>
        <taxon>Sphaerotilaceae</taxon>
        <taxon>Pseudaquabacterium</taxon>
    </lineage>
</organism>
<feature type="domain" description="RecX second three-helical" evidence="6">
    <location>
        <begin position="84"/>
        <end position="115"/>
    </location>
</feature>
<evidence type="ECO:0000256" key="5">
    <source>
        <dbReference type="SAM" id="MobiDB-lite"/>
    </source>
</evidence>
<protein>
    <recommendedName>
        <fullName evidence="3">Regulatory protein RecX</fullName>
    </recommendedName>
</protein>
<dbReference type="InterPro" id="IPR053924">
    <property type="entry name" value="RecX_HTH_2nd"/>
</dbReference>
<evidence type="ECO:0000256" key="1">
    <source>
        <dbReference type="ARBA" id="ARBA00004496"/>
    </source>
</evidence>
<dbReference type="GO" id="GO:0005737">
    <property type="term" value="C:cytoplasm"/>
    <property type="evidence" value="ECO:0007669"/>
    <property type="project" value="UniProtKB-SubCell"/>
</dbReference>
<dbReference type="PANTHER" id="PTHR33602">
    <property type="entry name" value="REGULATORY PROTEIN RECX FAMILY PROTEIN"/>
    <property type="match status" value="1"/>
</dbReference>
<evidence type="ECO:0000259" key="6">
    <source>
        <dbReference type="Pfam" id="PF02631"/>
    </source>
</evidence>
<dbReference type="AlphaFoldDB" id="A0A480B0T9"/>
<evidence type="ECO:0000313" key="9">
    <source>
        <dbReference type="Proteomes" id="UP000301751"/>
    </source>
</evidence>
<gene>
    <name evidence="8" type="ORF">AQPW35_52730</name>
</gene>
<feature type="region of interest" description="Disordered" evidence="5">
    <location>
        <begin position="43"/>
        <end position="64"/>
    </location>
</feature>
<dbReference type="EMBL" id="BJCL01000028">
    <property type="protein sequence ID" value="GCL66192.1"/>
    <property type="molecule type" value="Genomic_DNA"/>
</dbReference>
<dbReference type="Proteomes" id="UP000301751">
    <property type="component" value="Unassembled WGS sequence"/>
</dbReference>
<accession>A0A480B0T9</accession>
<sequence length="186" mass="20534">MPPVRPASLKVRALQWLAQREHSRQELRDKLLRLLQRSAREAARAAAGEGGAQHGPDTDADVHGDPAVEVDAVLQWLEQHGHLSDARFTESRVHARQARFGNRRIQQELQQHGVTLDADARQALQQTELARAAEVWRRKYGGAAADAAGRVRQMRFMVGRGFSPDVVRRVIQAGGPAVDGSDTSTD</sequence>
<evidence type="ECO:0000256" key="4">
    <source>
        <dbReference type="ARBA" id="ARBA00022490"/>
    </source>
</evidence>
<evidence type="ECO:0000313" key="8">
    <source>
        <dbReference type="EMBL" id="GCL66192.1"/>
    </source>
</evidence>
<keyword evidence="9" id="KW-1185">Reference proteome</keyword>
<evidence type="ECO:0000256" key="3">
    <source>
        <dbReference type="ARBA" id="ARBA00018111"/>
    </source>
</evidence>
<dbReference type="OrthoDB" id="5295441at2"/>
<dbReference type="Pfam" id="PF02631">
    <property type="entry name" value="RecX_HTH2"/>
    <property type="match status" value="1"/>
</dbReference>
<name>A0A480B0T9_9BURK</name>
<keyword evidence="4" id="KW-0963">Cytoplasm</keyword>
<comment type="similarity">
    <text evidence="2">Belongs to the RecX family.</text>
</comment>